<feature type="transmembrane region" description="Helical" evidence="1">
    <location>
        <begin position="45"/>
        <end position="65"/>
    </location>
</feature>
<evidence type="ECO:0000313" key="4">
    <source>
        <dbReference type="Proteomes" id="UP000054248"/>
    </source>
</evidence>
<evidence type="ECO:0000256" key="1">
    <source>
        <dbReference type="SAM" id="Phobius"/>
    </source>
</evidence>
<proteinExistence type="predicted"/>
<sequence>MHDQLSASGEISSAWAGVLTGDCLVAGFTVLVWDHICTIDEEIQFWWTAAPSAVKYMFLLMAPHIHYDPLAKACVVSERPSVMSIIWIFALTSETVVFVLTLIKVLEHRASNQINNPLMDSLHYGQIIYNVVSSQFTR</sequence>
<dbReference type="HOGENOM" id="CLU_1856772_0_0_1"/>
<keyword evidence="4" id="KW-1185">Reference proteome</keyword>
<gene>
    <name evidence="3" type="ORF">M407DRAFT_24002</name>
</gene>
<dbReference type="Proteomes" id="UP000054248">
    <property type="component" value="Unassembled WGS sequence"/>
</dbReference>
<keyword evidence="1" id="KW-0812">Transmembrane</keyword>
<keyword evidence="1" id="KW-1133">Transmembrane helix</keyword>
<feature type="domain" description="DUF6533" evidence="2">
    <location>
        <begin position="23"/>
        <end position="61"/>
    </location>
</feature>
<name>A0A0C3KZ77_9AGAM</name>
<feature type="transmembrane region" description="Helical" evidence="1">
    <location>
        <begin position="12"/>
        <end position="33"/>
    </location>
</feature>
<dbReference type="AlphaFoldDB" id="A0A0C3KZ77"/>
<evidence type="ECO:0000259" key="2">
    <source>
        <dbReference type="Pfam" id="PF20151"/>
    </source>
</evidence>
<keyword evidence="1" id="KW-0472">Membrane</keyword>
<reference evidence="3 4" key="1">
    <citation type="submission" date="2014-04" db="EMBL/GenBank/DDBJ databases">
        <authorList>
            <consortium name="DOE Joint Genome Institute"/>
            <person name="Kuo A."/>
            <person name="Girlanda M."/>
            <person name="Perotto S."/>
            <person name="Kohler A."/>
            <person name="Nagy L.G."/>
            <person name="Floudas D."/>
            <person name="Copeland A."/>
            <person name="Barry K.W."/>
            <person name="Cichocki N."/>
            <person name="Veneault-Fourrey C."/>
            <person name="LaButti K."/>
            <person name="Lindquist E.A."/>
            <person name="Lipzen A."/>
            <person name="Lundell T."/>
            <person name="Morin E."/>
            <person name="Murat C."/>
            <person name="Sun H."/>
            <person name="Tunlid A."/>
            <person name="Henrissat B."/>
            <person name="Grigoriev I.V."/>
            <person name="Hibbett D.S."/>
            <person name="Martin F."/>
            <person name="Nordberg H.P."/>
            <person name="Cantor M.N."/>
            <person name="Hua S.X."/>
        </authorList>
    </citation>
    <scope>NUCLEOTIDE SEQUENCE [LARGE SCALE GENOMIC DNA]</scope>
    <source>
        <strain evidence="3 4">MUT 4182</strain>
    </source>
</reference>
<dbReference type="Pfam" id="PF20151">
    <property type="entry name" value="DUF6533"/>
    <property type="match status" value="1"/>
</dbReference>
<accession>A0A0C3KZ77</accession>
<dbReference type="OrthoDB" id="3251775at2759"/>
<dbReference type="EMBL" id="KN823020">
    <property type="protein sequence ID" value="KIO26688.1"/>
    <property type="molecule type" value="Genomic_DNA"/>
</dbReference>
<evidence type="ECO:0000313" key="3">
    <source>
        <dbReference type="EMBL" id="KIO26688.1"/>
    </source>
</evidence>
<reference evidence="4" key="2">
    <citation type="submission" date="2015-01" db="EMBL/GenBank/DDBJ databases">
        <title>Evolutionary Origins and Diversification of the Mycorrhizal Mutualists.</title>
        <authorList>
            <consortium name="DOE Joint Genome Institute"/>
            <consortium name="Mycorrhizal Genomics Consortium"/>
            <person name="Kohler A."/>
            <person name="Kuo A."/>
            <person name="Nagy L.G."/>
            <person name="Floudas D."/>
            <person name="Copeland A."/>
            <person name="Barry K.W."/>
            <person name="Cichocki N."/>
            <person name="Veneault-Fourrey C."/>
            <person name="LaButti K."/>
            <person name="Lindquist E.A."/>
            <person name="Lipzen A."/>
            <person name="Lundell T."/>
            <person name="Morin E."/>
            <person name="Murat C."/>
            <person name="Riley R."/>
            <person name="Ohm R."/>
            <person name="Sun H."/>
            <person name="Tunlid A."/>
            <person name="Henrissat B."/>
            <person name="Grigoriev I.V."/>
            <person name="Hibbett D.S."/>
            <person name="Martin F."/>
        </authorList>
    </citation>
    <scope>NUCLEOTIDE SEQUENCE [LARGE SCALE GENOMIC DNA]</scope>
    <source>
        <strain evidence="4">MUT 4182</strain>
    </source>
</reference>
<dbReference type="InterPro" id="IPR045340">
    <property type="entry name" value="DUF6533"/>
</dbReference>
<feature type="transmembrane region" description="Helical" evidence="1">
    <location>
        <begin position="85"/>
        <end position="106"/>
    </location>
</feature>
<organism evidence="3 4">
    <name type="scientific">Tulasnella calospora MUT 4182</name>
    <dbReference type="NCBI Taxonomy" id="1051891"/>
    <lineage>
        <taxon>Eukaryota</taxon>
        <taxon>Fungi</taxon>
        <taxon>Dikarya</taxon>
        <taxon>Basidiomycota</taxon>
        <taxon>Agaricomycotina</taxon>
        <taxon>Agaricomycetes</taxon>
        <taxon>Cantharellales</taxon>
        <taxon>Tulasnellaceae</taxon>
        <taxon>Tulasnella</taxon>
    </lineage>
</organism>
<protein>
    <recommendedName>
        <fullName evidence="2">DUF6533 domain-containing protein</fullName>
    </recommendedName>
</protein>